<accession>A0A844GGJ4</accession>
<dbReference type="Proteomes" id="UP000437824">
    <property type="component" value="Unassembled WGS sequence"/>
</dbReference>
<organism evidence="1 2">
    <name type="scientific">Blautia luti DSM 14534 = JCM 17040</name>
    <dbReference type="NCBI Taxonomy" id="649762"/>
    <lineage>
        <taxon>Bacteria</taxon>
        <taxon>Bacillati</taxon>
        <taxon>Bacillota</taxon>
        <taxon>Clostridia</taxon>
        <taxon>Lachnospirales</taxon>
        <taxon>Lachnospiraceae</taxon>
        <taxon>Blautia</taxon>
    </lineage>
</organism>
<protein>
    <recommendedName>
        <fullName evidence="3">Stage III sporulation protein AB</fullName>
    </recommendedName>
</protein>
<gene>
    <name evidence="1" type="ORF">GKZ57_07930</name>
</gene>
<evidence type="ECO:0000313" key="1">
    <source>
        <dbReference type="EMBL" id="MTD61196.1"/>
    </source>
</evidence>
<name>A0A844GGJ4_9FIRM</name>
<evidence type="ECO:0008006" key="3">
    <source>
        <dbReference type="Google" id="ProtNLM"/>
    </source>
</evidence>
<evidence type="ECO:0000313" key="2">
    <source>
        <dbReference type="Proteomes" id="UP000437824"/>
    </source>
</evidence>
<dbReference type="Pfam" id="PF09548">
    <property type="entry name" value="Spore_III_AB"/>
    <property type="match status" value="1"/>
</dbReference>
<dbReference type="AlphaFoldDB" id="A0A844GGJ4"/>
<dbReference type="RefSeq" id="WP_154780238.1">
    <property type="nucleotide sequence ID" value="NZ_WMBC01000005.1"/>
</dbReference>
<dbReference type="EMBL" id="WMBC01000005">
    <property type="protein sequence ID" value="MTD61196.1"/>
    <property type="molecule type" value="Genomic_DNA"/>
</dbReference>
<reference evidence="1 2" key="1">
    <citation type="submission" date="2019-11" db="EMBL/GenBank/DDBJ databases">
        <title>Draft genome sequence of Blautia luti DSM 14534T, isolated from human stool.</title>
        <authorList>
            <person name="Ortiz R."/>
            <person name="Melis-Arcos F."/>
            <person name="Covarrubias P."/>
            <person name="Cardenas J.P."/>
            <person name="Perez-Donoso J."/>
            <person name="Almonacid D."/>
        </authorList>
    </citation>
    <scope>NUCLEOTIDE SEQUENCE [LARGE SCALE GENOMIC DNA]</scope>
    <source>
        <strain evidence="1 2">DSM 14534</strain>
    </source>
</reference>
<sequence length="172" mass="19276">MLKTIGLCVMVISGAGFGLALSGELSRRKRHLEKLLQMTILLKGEIRYGNTSLYDAFTGAAGKLDGKYREFFLNTAEMMQTRKGENFGDLFRSCAEKTFGTAGLTPEEREKLYSLGDRLGYLGMDMQLKQLEMLERELEYSLGELQKELPEKKKLCRSLGMLLGIFLAVLAA</sequence>
<proteinExistence type="predicted"/>
<comment type="caution">
    <text evidence="1">The sequence shown here is derived from an EMBL/GenBank/DDBJ whole genome shotgun (WGS) entry which is preliminary data.</text>
</comment>
<dbReference type="InterPro" id="IPR014198">
    <property type="entry name" value="Spore_III_AB"/>
</dbReference>